<protein>
    <submittedName>
        <fullName evidence="1">Uncharacterized protein</fullName>
    </submittedName>
</protein>
<keyword evidence="2" id="KW-1185">Reference proteome</keyword>
<dbReference type="VEuPathDB" id="FungiDB:JI435_014620"/>
<evidence type="ECO:0000313" key="1">
    <source>
        <dbReference type="EMBL" id="QRC96555.1"/>
    </source>
</evidence>
<name>A0A7U2HYF9_PHANO</name>
<evidence type="ECO:0000313" key="2">
    <source>
        <dbReference type="Proteomes" id="UP000663193"/>
    </source>
</evidence>
<organism evidence="1 2">
    <name type="scientific">Phaeosphaeria nodorum (strain SN15 / ATCC MYA-4574 / FGSC 10173)</name>
    <name type="common">Glume blotch fungus</name>
    <name type="synonym">Parastagonospora nodorum</name>
    <dbReference type="NCBI Taxonomy" id="321614"/>
    <lineage>
        <taxon>Eukaryota</taxon>
        <taxon>Fungi</taxon>
        <taxon>Dikarya</taxon>
        <taxon>Ascomycota</taxon>
        <taxon>Pezizomycotina</taxon>
        <taxon>Dothideomycetes</taxon>
        <taxon>Pleosporomycetidae</taxon>
        <taxon>Pleosporales</taxon>
        <taxon>Pleosporineae</taxon>
        <taxon>Phaeosphaeriaceae</taxon>
        <taxon>Parastagonospora</taxon>
    </lineage>
</organism>
<reference evidence="2" key="1">
    <citation type="journal article" date="2021" name="BMC Genomics">
        <title>Chromosome-level genome assembly and manually-curated proteome of model necrotroph Parastagonospora nodorum Sn15 reveals a genome-wide trove of candidate effector homologs, and redundancy of virulence-related functions within an accessory chromosome.</title>
        <authorList>
            <person name="Bertazzoni S."/>
            <person name="Jones D.A.B."/>
            <person name="Phan H.T."/>
            <person name="Tan K.-C."/>
            <person name="Hane J.K."/>
        </authorList>
    </citation>
    <scope>NUCLEOTIDE SEQUENCE [LARGE SCALE GENOMIC DNA]</scope>
    <source>
        <strain evidence="2">SN15 / ATCC MYA-4574 / FGSC 10173)</strain>
    </source>
</reference>
<proteinExistence type="predicted"/>
<dbReference type="EMBL" id="CP069028">
    <property type="protein sequence ID" value="QRC96555.1"/>
    <property type="molecule type" value="Genomic_DNA"/>
</dbReference>
<accession>A0A7U2HYF9</accession>
<dbReference type="AlphaFoldDB" id="A0A7U2HYF9"/>
<gene>
    <name evidence="1" type="ORF">JI435_014620</name>
</gene>
<dbReference type="Proteomes" id="UP000663193">
    <property type="component" value="Chromosome 6"/>
</dbReference>
<sequence length="81" mass="9627">MCKEPRNLRSRRDIYEVKAKVARMQFIQQYEPWLWGNAPVILHTNESTPWVRYAPDFCQPPIDVLEMYTINDVPDRPHGTP</sequence>